<dbReference type="PANTHER" id="PTHR35330:SF1">
    <property type="entry name" value="SIROHEME BIOSYNTHESIS PROTEIN MET8"/>
    <property type="match status" value="1"/>
</dbReference>
<protein>
    <recommendedName>
        <fullName evidence="2">precorrin-2 dehydrogenase</fullName>
        <ecNumber evidence="2">1.3.1.76</ecNumber>
    </recommendedName>
</protein>
<evidence type="ECO:0000256" key="4">
    <source>
        <dbReference type="ARBA" id="ARBA00023027"/>
    </source>
</evidence>
<dbReference type="NCBIfam" id="TIGR01470">
    <property type="entry name" value="cysG_Nterm"/>
    <property type="match status" value="1"/>
</dbReference>
<evidence type="ECO:0000313" key="8">
    <source>
        <dbReference type="Proteomes" id="UP001163115"/>
    </source>
</evidence>
<name>A0ABY7A8L6_9FIRM</name>
<dbReference type="InterPro" id="IPR006367">
    <property type="entry name" value="Sirohaem_synthase_N"/>
</dbReference>
<dbReference type="EMBL" id="CP113524">
    <property type="protein sequence ID" value="WAJ23019.1"/>
    <property type="molecule type" value="Genomic_DNA"/>
</dbReference>
<evidence type="ECO:0000256" key="5">
    <source>
        <dbReference type="ARBA" id="ARBA00023244"/>
    </source>
</evidence>
<evidence type="ECO:0000256" key="3">
    <source>
        <dbReference type="ARBA" id="ARBA00023002"/>
    </source>
</evidence>
<dbReference type="InterPro" id="IPR036291">
    <property type="entry name" value="NAD(P)-bd_dom_sf"/>
</dbReference>
<dbReference type="InterPro" id="IPR042518">
    <property type="entry name" value="SirC_C"/>
</dbReference>
<organism evidence="7 8">
    <name type="scientific">Lacrimispora xylanolytica</name>
    <dbReference type="NCBI Taxonomy" id="29375"/>
    <lineage>
        <taxon>Bacteria</taxon>
        <taxon>Bacillati</taxon>
        <taxon>Bacillota</taxon>
        <taxon>Clostridia</taxon>
        <taxon>Lachnospirales</taxon>
        <taxon>Lachnospiraceae</taxon>
        <taxon>Lacrimispora</taxon>
    </lineage>
</organism>
<evidence type="ECO:0000256" key="6">
    <source>
        <dbReference type="ARBA" id="ARBA00047561"/>
    </source>
</evidence>
<evidence type="ECO:0000256" key="2">
    <source>
        <dbReference type="ARBA" id="ARBA00012400"/>
    </source>
</evidence>
<dbReference type="InterPro" id="IPR028161">
    <property type="entry name" value="Met8-like"/>
</dbReference>
<accession>A0ABY7A8L6</accession>
<proteinExistence type="predicted"/>
<dbReference type="Pfam" id="PF13241">
    <property type="entry name" value="NAD_binding_7"/>
    <property type="match status" value="1"/>
</dbReference>
<dbReference type="Proteomes" id="UP001163115">
    <property type="component" value="Chromosome"/>
</dbReference>
<dbReference type="EC" id="1.3.1.76" evidence="2"/>
<keyword evidence="5" id="KW-0627">Porphyrin biosynthesis</keyword>
<gene>
    <name evidence="7" type="ORF">OW255_15810</name>
</gene>
<comment type="pathway">
    <text evidence="1">Porphyrin-containing compound metabolism; siroheme biosynthesis; sirohydrochlorin from precorrin-2: step 1/1.</text>
</comment>
<comment type="catalytic activity">
    <reaction evidence="6">
        <text>precorrin-2 + NAD(+) = sirohydrochlorin + NADH + 2 H(+)</text>
        <dbReference type="Rhea" id="RHEA:15613"/>
        <dbReference type="ChEBI" id="CHEBI:15378"/>
        <dbReference type="ChEBI" id="CHEBI:57540"/>
        <dbReference type="ChEBI" id="CHEBI:57945"/>
        <dbReference type="ChEBI" id="CHEBI:58351"/>
        <dbReference type="ChEBI" id="CHEBI:58827"/>
        <dbReference type="EC" id="1.3.1.76"/>
    </reaction>
</comment>
<evidence type="ECO:0000256" key="1">
    <source>
        <dbReference type="ARBA" id="ARBA00005010"/>
    </source>
</evidence>
<keyword evidence="3" id="KW-0560">Oxidoreductase</keyword>
<dbReference type="SUPFAM" id="SSF75615">
    <property type="entry name" value="Siroheme synthase middle domains-like"/>
    <property type="match status" value="1"/>
</dbReference>
<reference evidence="7" key="1">
    <citation type="submission" date="2022-11" db="EMBL/GenBank/DDBJ databases">
        <title>Lacrimispora xylanolytica sy1, complete genome.</title>
        <authorList>
            <person name="Choi S."/>
        </authorList>
    </citation>
    <scope>NUCLEOTIDE SEQUENCE</scope>
    <source>
        <strain evidence="7">Sy1</strain>
    </source>
</reference>
<dbReference type="PANTHER" id="PTHR35330">
    <property type="entry name" value="SIROHEME BIOSYNTHESIS PROTEIN MET8"/>
    <property type="match status" value="1"/>
</dbReference>
<keyword evidence="4" id="KW-0520">NAD</keyword>
<dbReference type="SUPFAM" id="SSF51735">
    <property type="entry name" value="NAD(P)-binding Rossmann-fold domains"/>
    <property type="match status" value="1"/>
</dbReference>
<dbReference type="Gene3D" id="1.10.8.610">
    <property type="entry name" value="SirC, precorrin-2 dehydrogenase, C-terminal helical domain-like"/>
    <property type="match status" value="1"/>
</dbReference>
<dbReference type="RefSeq" id="WP_024838616.1">
    <property type="nucleotide sequence ID" value="NZ_CP113524.1"/>
</dbReference>
<dbReference type="Gene3D" id="3.40.50.720">
    <property type="entry name" value="NAD(P)-binding Rossmann-like Domain"/>
    <property type="match status" value="1"/>
</dbReference>
<evidence type="ECO:0000313" key="7">
    <source>
        <dbReference type="EMBL" id="WAJ23019.1"/>
    </source>
</evidence>
<sequence>MAYFPFFVDLEGKKCLIAGGGIVAYRKVLVLMEYGPQITVVAPQFHPELPLLKKELGGKLTLLERKFQDSDLEDADFVIAGTSEEELNRHISLLCKAKNIPINVVDVQEECSFIFPALIKEKHITVAISTGGDSPTIAKYLKGKFKEAIPDGFGDLAEQLGSYRDLVKEKVDLISIRTDIFQTMVEEGIRQGGVFTREQAEELIERKLLEHEGKSHTNRNQEK</sequence>
<keyword evidence="8" id="KW-1185">Reference proteome</keyword>